<feature type="signal peptide" evidence="1">
    <location>
        <begin position="1"/>
        <end position="31"/>
    </location>
</feature>
<dbReference type="RefSeq" id="WP_144048004.1">
    <property type="nucleotide sequence ID" value="NZ_CP041614.1"/>
</dbReference>
<keyword evidence="1" id="KW-0732">Signal</keyword>
<feature type="chain" id="PRO_5046326492" evidence="1">
    <location>
        <begin position="32"/>
        <end position="91"/>
    </location>
</feature>
<keyword evidence="3" id="KW-1185">Reference proteome</keyword>
<evidence type="ECO:0000313" key="3">
    <source>
        <dbReference type="Proteomes" id="UP000315947"/>
    </source>
</evidence>
<dbReference type="EMBL" id="CP041614">
    <property type="protein sequence ID" value="QDO85689.1"/>
    <property type="molecule type" value="Genomic_DNA"/>
</dbReference>
<organism evidence="2 3">
    <name type="scientific">Shewanella psychropiezotolerans</name>
    <dbReference type="NCBI Taxonomy" id="2593655"/>
    <lineage>
        <taxon>Bacteria</taxon>
        <taxon>Pseudomonadati</taxon>
        <taxon>Pseudomonadota</taxon>
        <taxon>Gammaproteobacteria</taxon>
        <taxon>Alteromonadales</taxon>
        <taxon>Shewanellaceae</taxon>
        <taxon>Shewanella</taxon>
    </lineage>
</organism>
<protein>
    <submittedName>
        <fullName evidence="2">Uncharacterized protein</fullName>
    </submittedName>
</protein>
<evidence type="ECO:0000313" key="2">
    <source>
        <dbReference type="EMBL" id="QDO85689.1"/>
    </source>
</evidence>
<sequence length="91" mass="10032">MKNLKEDKLLSNLSNAAKACSLFLVCFSVFATPGSDSDNLKDKQIEIKKEQERMQEYQRSLLNEKSGLDSGSIVISPMSGCEPFPCSGIQL</sequence>
<dbReference type="Proteomes" id="UP000315947">
    <property type="component" value="Chromosome"/>
</dbReference>
<reference evidence="2 3" key="1">
    <citation type="submission" date="2019-07" db="EMBL/GenBank/DDBJ databases">
        <title>Shewanella sp. YLB-06 whole genomic sequence.</title>
        <authorList>
            <person name="Yu L."/>
        </authorList>
    </citation>
    <scope>NUCLEOTIDE SEQUENCE [LARGE SCALE GENOMIC DNA]</scope>
    <source>
        <strain evidence="2 3">YLB-06</strain>
    </source>
</reference>
<accession>A0ABX5X2W3</accession>
<evidence type="ECO:0000256" key="1">
    <source>
        <dbReference type="SAM" id="SignalP"/>
    </source>
</evidence>
<name>A0ABX5X2W3_9GAMM</name>
<gene>
    <name evidence="2" type="ORF">FM037_23510</name>
</gene>
<proteinExistence type="predicted"/>